<dbReference type="GO" id="GO:0140359">
    <property type="term" value="F:ABC-type transporter activity"/>
    <property type="evidence" value="ECO:0007669"/>
    <property type="project" value="InterPro"/>
</dbReference>
<reference evidence="11 12" key="1">
    <citation type="submission" date="2013-11" db="EMBL/GenBank/DDBJ databases">
        <title>Opisthorchis viverrini - life in the bile duct.</title>
        <authorList>
            <person name="Young N.D."/>
            <person name="Nagarajan N."/>
            <person name="Lin S.J."/>
            <person name="Korhonen P.K."/>
            <person name="Jex A.R."/>
            <person name="Hall R.S."/>
            <person name="Safavi-Hemami H."/>
            <person name="Kaewkong W."/>
            <person name="Bertrand D."/>
            <person name="Gao S."/>
            <person name="Seet Q."/>
            <person name="Wongkham S."/>
            <person name="Teh B.T."/>
            <person name="Wongkham C."/>
            <person name="Intapan P.M."/>
            <person name="Maleewong W."/>
            <person name="Yang X."/>
            <person name="Hu M."/>
            <person name="Wang Z."/>
            <person name="Hofmann A."/>
            <person name="Sternberg P.W."/>
            <person name="Tan P."/>
            <person name="Wang J."/>
            <person name="Gasser R.B."/>
        </authorList>
    </citation>
    <scope>NUCLEOTIDE SEQUENCE [LARGE SCALE GENOMIC DNA]</scope>
</reference>
<dbReference type="STRING" id="6198.A0A074ZHH6"/>
<evidence type="ECO:0000259" key="10">
    <source>
        <dbReference type="PROSITE" id="PS50929"/>
    </source>
</evidence>
<dbReference type="RefSeq" id="XP_009171095.1">
    <property type="nucleotide sequence ID" value="XM_009172831.1"/>
</dbReference>
<dbReference type="InterPro" id="IPR011527">
    <property type="entry name" value="ABC1_TM_dom"/>
</dbReference>
<feature type="transmembrane region" description="Helical" evidence="9">
    <location>
        <begin position="120"/>
        <end position="141"/>
    </location>
</feature>
<keyword evidence="3" id="KW-0813">Transport</keyword>
<name>A0A074ZHH6_OPIVI</name>
<organism evidence="11 12">
    <name type="scientific">Opisthorchis viverrini</name>
    <name type="common">Southeast Asian liver fluke</name>
    <dbReference type="NCBI Taxonomy" id="6198"/>
    <lineage>
        <taxon>Eukaryota</taxon>
        <taxon>Metazoa</taxon>
        <taxon>Spiralia</taxon>
        <taxon>Lophotrochozoa</taxon>
        <taxon>Platyhelminthes</taxon>
        <taxon>Trematoda</taxon>
        <taxon>Digenea</taxon>
        <taxon>Opisthorchiida</taxon>
        <taxon>Opisthorchiata</taxon>
        <taxon>Opisthorchiidae</taxon>
        <taxon>Opisthorchis</taxon>
    </lineage>
</organism>
<dbReference type="GO" id="GO:0005524">
    <property type="term" value="F:ATP binding"/>
    <property type="evidence" value="ECO:0007669"/>
    <property type="project" value="UniProtKB-KW"/>
</dbReference>
<sequence>MEQCPEEKANFFSRMFYTWLNPTLKEAARSPITTEAIYRRPEIEGSDYVTGKLEQHWEQEKRKPRPSLHRAVYRAQLKYMVYTAITILTEVLSLNQKSVVNSSAGHIINLLSTDAQRFELTFMFLHYAWVGPLQALVVFYLMGEITLVPTICGAAVMAVFIPMQSLMNRAYSKL</sequence>
<evidence type="ECO:0000256" key="1">
    <source>
        <dbReference type="ARBA" id="ARBA00004141"/>
    </source>
</evidence>
<keyword evidence="5" id="KW-0547">Nucleotide-binding</keyword>
<dbReference type="CTD" id="20328426"/>
<proteinExistence type="inferred from homology"/>
<keyword evidence="6" id="KW-0067">ATP-binding</keyword>
<evidence type="ECO:0000256" key="4">
    <source>
        <dbReference type="ARBA" id="ARBA00022692"/>
    </source>
</evidence>
<dbReference type="KEGG" id="ovi:T265_14260"/>
<dbReference type="InterPro" id="IPR036640">
    <property type="entry name" value="ABC1_TM_sf"/>
</dbReference>
<accession>A0A074ZHH6</accession>
<evidence type="ECO:0000313" key="11">
    <source>
        <dbReference type="EMBL" id="KER25152.1"/>
    </source>
</evidence>
<dbReference type="GO" id="GO:0016020">
    <property type="term" value="C:membrane"/>
    <property type="evidence" value="ECO:0007669"/>
    <property type="project" value="UniProtKB-SubCell"/>
</dbReference>
<dbReference type="PROSITE" id="PS50929">
    <property type="entry name" value="ABC_TM1F"/>
    <property type="match status" value="1"/>
</dbReference>
<dbReference type="AlphaFoldDB" id="A0A074ZHH6"/>
<dbReference type="PANTHER" id="PTHR24223">
    <property type="entry name" value="ATP-BINDING CASSETTE SUB-FAMILY C"/>
    <property type="match status" value="1"/>
</dbReference>
<evidence type="ECO:0000256" key="8">
    <source>
        <dbReference type="ARBA" id="ARBA00023136"/>
    </source>
</evidence>
<keyword evidence="7 9" id="KW-1133">Transmembrane helix</keyword>
<comment type="similarity">
    <text evidence="2">Belongs to the ABC transporter superfamily. ABCC family. Conjugate transporter (TC 3.A.1.208) subfamily.</text>
</comment>
<evidence type="ECO:0000256" key="5">
    <source>
        <dbReference type="ARBA" id="ARBA00022741"/>
    </source>
</evidence>
<dbReference type="InterPro" id="IPR050173">
    <property type="entry name" value="ABC_transporter_C-like"/>
</dbReference>
<dbReference type="PANTHER" id="PTHR24223:SF456">
    <property type="entry name" value="MULTIDRUG RESISTANCE-ASSOCIATED PROTEIN LETHAL(2)03659"/>
    <property type="match status" value="1"/>
</dbReference>
<feature type="transmembrane region" description="Helical" evidence="9">
    <location>
        <begin position="147"/>
        <end position="167"/>
    </location>
</feature>
<dbReference type="GeneID" id="20328426"/>
<protein>
    <recommendedName>
        <fullName evidence="10">ABC transmembrane type-1 domain-containing protein</fullName>
    </recommendedName>
</protein>
<evidence type="ECO:0000313" key="12">
    <source>
        <dbReference type="Proteomes" id="UP000054324"/>
    </source>
</evidence>
<dbReference type="EMBL" id="KL596785">
    <property type="protein sequence ID" value="KER25152.1"/>
    <property type="molecule type" value="Genomic_DNA"/>
</dbReference>
<evidence type="ECO:0000256" key="3">
    <source>
        <dbReference type="ARBA" id="ARBA00022448"/>
    </source>
</evidence>
<evidence type="ECO:0000256" key="7">
    <source>
        <dbReference type="ARBA" id="ARBA00022989"/>
    </source>
</evidence>
<gene>
    <name evidence="11" type="ORF">T265_14260</name>
</gene>
<evidence type="ECO:0000256" key="9">
    <source>
        <dbReference type="SAM" id="Phobius"/>
    </source>
</evidence>
<feature type="non-terminal residue" evidence="11">
    <location>
        <position position="174"/>
    </location>
</feature>
<dbReference type="Proteomes" id="UP000054324">
    <property type="component" value="Unassembled WGS sequence"/>
</dbReference>
<dbReference type="OrthoDB" id="6500128at2759"/>
<evidence type="ECO:0000256" key="2">
    <source>
        <dbReference type="ARBA" id="ARBA00009726"/>
    </source>
</evidence>
<keyword evidence="4 9" id="KW-0812">Transmembrane</keyword>
<dbReference type="SUPFAM" id="SSF90123">
    <property type="entry name" value="ABC transporter transmembrane region"/>
    <property type="match status" value="1"/>
</dbReference>
<comment type="subcellular location">
    <subcellularLocation>
        <location evidence="1">Membrane</location>
        <topology evidence="1">Multi-pass membrane protein</topology>
    </subcellularLocation>
</comment>
<dbReference type="Gene3D" id="1.20.1560.10">
    <property type="entry name" value="ABC transporter type 1, transmembrane domain"/>
    <property type="match status" value="1"/>
</dbReference>
<keyword evidence="8 9" id="KW-0472">Membrane</keyword>
<feature type="domain" description="ABC transmembrane type-1" evidence="10">
    <location>
        <begin position="103"/>
        <end position="174"/>
    </location>
</feature>
<evidence type="ECO:0000256" key="6">
    <source>
        <dbReference type="ARBA" id="ARBA00022840"/>
    </source>
</evidence>
<keyword evidence="12" id="KW-1185">Reference proteome</keyword>